<comment type="cofactor">
    <cofactor evidence="1 6">
        <name>pyridoxal 5'-phosphate</name>
        <dbReference type="ChEBI" id="CHEBI:597326"/>
    </cofactor>
</comment>
<dbReference type="RefSeq" id="WP_053327553.1">
    <property type="nucleotide sequence ID" value="NZ_CP009928.1"/>
</dbReference>
<dbReference type="Gene3D" id="3.90.1150.10">
    <property type="entry name" value="Aspartate Aminotransferase, domain 1"/>
    <property type="match status" value="1"/>
</dbReference>
<evidence type="ECO:0000256" key="1">
    <source>
        <dbReference type="ARBA" id="ARBA00001933"/>
    </source>
</evidence>
<organism evidence="8 9">
    <name type="scientific">Chryseobacterium gallinarum</name>
    <dbReference type="NCBI Taxonomy" id="1324352"/>
    <lineage>
        <taxon>Bacteria</taxon>
        <taxon>Pseudomonadati</taxon>
        <taxon>Bacteroidota</taxon>
        <taxon>Flavobacteriia</taxon>
        <taxon>Flavobacteriales</taxon>
        <taxon>Weeksellaceae</taxon>
        <taxon>Chryseobacterium group</taxon>
        <taxon>Chryseobacterium</taxon>
    </lineage>
</organism>
<dbReference type="InterPro" id="IPR015421">
    <property type="entry name" value="PyrdxlP-dep_Trfase_major"/>
</dbReference>
<dbReference type="InterPro" id="IPR050596">
    <property type="entry name" value="AspAT/PAT-like"/>
</dbReference>
<gene>
    <name evidence="8" type="ORF">OK18_07035</name>
</gene>
<accession>A0A0G3M308</accession>
<keyword evidence="5" id="KW-0663">Pyridoxal phosphate</keyword>
<sequence length="387" mass="42987">MFSNNDINFEALKRKAYNGRWATLEDGVIPLTAADPDFRIAREIEHGIIEYIKDGYLSYGPFSGLPEFKKSVADHFNKEKSGNFSPENVLAVNSAAQGMFLIASYVLNPGDEAIILDPVDFLFKKSVETAGGKVNLCPVDTHTGEIDFETLNSLIHSKTKLISICNPHNPLGKVYSPDVLRKVAQIASAHDLWVMSDEIWSDIIYDNRNFHTYSSVSEEARKKSFTVYGFSKSFGIAGLRIGAVLCNDVDILTDFTEKSNFNSTIEGVSTLSQMAGSIALEKAKPWYKEFLKHLQGNRDFAFNILSHSGIVTPNLPEATFVLFPEIKNGLSSEEFARHALQHGKVAIVPGSERWFGKGAEGHIRICFSTSQEILEEGLNRMISSFND</sequence>
<protein>
    <recommendedName>
        <fullName evidence="6">Aminotransferase</fullName>
        <ecNumber evidence="6">2.6.1.-</ecNumber>
    </recommendedName>
</protein>
<evidence type="ECO:0000256" key="5">
    <source>
        <dbReference type="ARBA" id="ARBA00022898"/>
    </source>
</evidence>
<reference evidence="8 9" key="1">
    <citation type="submission" date="2014-11" db="EMBL/GenBank/DDBJ databases">
        <authorList>
            <person name="Park G.-S."/>
            <person name="Hong S.-J."/>
            <person name="Jung B.K."/>
            <person name="Khan A.R."/>
            <person name="Kwak Y."/>
            <person name="Shin J.-H."/>
        </authorList>
    </citation>
    <scope>NUCLEOTIDE SEQUENCE [LARGE SCALE GENOMIC DNA]</scope>
    <source>
        <strain evidence="8 9">DSM 27622</strain>
    </source>
</reference>
<dbReference type="GO" id="GO:0030170">
    <property type="term" value="F:pyridoxal phosphate binding"/>
    <property type="evidence" value="ECO:0007669"/>
    <property type="project" value="InterPro"/>
</dbReference>
<dbReference type="EC" id="2.6.1.-" evidence="6"/>
<dbReference type="Pfam" id="PF00155">
    <property type="entry name" value="Aminotran_1_2"/>
    <property type="match status" value="1"/>
</dbReference>
<dbReference type="AlphaFoldDB" id="A0A0G3M308"/>
<dbReference type="KEGG" id="cgn:OK18_07035"/>
<evidence type="ECO:0000256" key="2">
    <source>
        <dbReference type="ARBA" id="ARBA00007441"/>
    </source>
</evidence>
<evidence type="ECO:0000256" key="4">
    <source>
        <dbReference type="ARBA" id="ARBA00022679"/>
    </source>
</evidence>
<dbReference type="PRINTS" id="PR00753">
    <property type="entry name" value="ACCSYNTHASE"/>
</dbReference>
<name>A0A0G3M308_CHRGL</name>
<proteinExistence type="inferred from homology"/>
<dbReference type="CDD" id="cd00609">
    <property type="entry name" value="AAT_like"/>
    <property type="match status" value="1"/>
</dbReference>
<evidence type="ECO:0000256" key="3">
    <source>
        <dbReference type="ARBA" id="ARBA00022576"/>
    </source>
</evidence>
<dbReference type="SUPFAM" id="SSF53383">
    <property type="entry name" value="PLP-dependent transferases"/>
    <property type="match status" value="1"/>
</dbReference>
<dbReference type="PANTHER" id="PTHR46383">
    <property type="entry name" value="ASPARTATE AMINOTRANSFERASE"/>
    <property type="match status" value="1"/>
</dbReference>
<dbReference type="InterPro" id="IPR004838">
    <property type="entry name" value="NHTrfase_class1_PyrdxlP-BS"/>
</dbReference>
<dbReference type="GO" id="GO:0006520">
    <property type="term" value="P:amino acid metabolic process"/>
    <property type="evidence" value="ECO:0007669"/>
    <property type="project" value="InterPro"/>
</dbReference>
<dbReference type="PATRIC" id="fig|1324352.5.peg.1482"/>
<feature type="domain" description="Aminotransferase class I/classII large" evidence="7">
    <location>
        <begin position="29"/>
        <end position="380"/>
    </location>
</feature>
<dbReference type="InterPro" id="IPR015422">
    <property type="entry name" value="PyrdxlP-dep_Trfase_small"/>
</dbReference>
<keyword evidence="3 6" id="KW-0032">Aminotransferase</keyword>
<keyword evidence="4 6" id="KW-0808">Transferase</keyword>
<dbReference type="EMBL" id="CP009928">
    <property type="protein sequence ID" value="AKK72418.1"/>
    <property type="molecule type" value="Genomic_DNA"/>
</dbReference>
<dbReference type="Gene3D" id="3.40.640.10">
    <property type="entry name" value="Type I PLP-dependent aspartate aminotransferase-like (Major domain)"/>
    <property type="match status" value="1"/>
</dbReference>
<evidence type="ECO:0000259" key="7">
    <source>
        <dbReference type="Pfam" id="PF00155"/>
    </source>
</evidence>
<comment type="similarity">
    <text evidence="2 6">Belongs to the class-I pyridoxal-phosphate-dependent aminotransferase family.</text>
</comment>
<evidence type="ECO:0000313" key="8">
    <source>
        <dbReference type="EMBL" id="AKK72418.1"/>
    </source>
</evidence>
<evidence type="ECO:0000256" key="6">
    <source>
        <dbReference type="RuleBase" id="RU000481"/>
    </source>
</evidence>
<evidence type="ECO:0000313" key="9">
    <source>
        <dbReference type="Proteomes" id="UP000035213"/>
    </source>
</evidence>
<dbReference type="OrthoDB" id="9802872at2"/>
<dbReference type="PROSITE" id="PS00105">
    <property type="entry name" value="AA_TRANSFER_CLASS_1"/>
    <property type="match status" value="1"/>
</dbReference>
<dbReference type="InterPro" id="IPR015424">
    <property type="entry name" value="PyrdxlP-dep_Trfase"/>
</dbReference>
<dbReference type="STRING" id="1324352.OK18_07035"/>
<dbReference type="InterPro" id="IPR004839">
    <property type="entry name" value="Aminotransferase_I/II_large"/>
</dbReference>
<dbReference type="PANTHER" id="PTHR46383:SF1">
    <property type="entry name" value="ASPARTATE AMINOTRANSFERASE"/>
    <property type="match status" value="1"/>
</dbReference>
<dbReference type="GO" id="GO:0008483">
    <property type="term" value="F:transaminase activity"/>
    <property type="evidence" value="ECO:0007669"/>
    <property type="project" value="UniProtKB-KW"/>
</dbReference>
<dbReference type="Proteomes" id="UP000035213">
    <property type="component" value="Chromosome"/>
</dbReference>